<protein>
    <submittedName>
        <fullName evidence="2">DUF2333 family protein</fullName>
    </submittedName>
</protein>
<reference evidence="2 3" key="1">
    <citation type="submission" date="2022-06" db="EMBL/GenBank/DDBJ databases">
        <title>Mesorhizobium sp. strain RP14 Genome sequencing and assembly.</title>
        <authorList>
            <person name="Kim I."/>
        </authorList>
    </citation>
    <scope>NUCLEOTIDE SEQUENCE [LARGE SCALE GENOMIC DNA]</scope>
    <source>
        <strain evidence="3">RP14(2022)</strain>
    </source>
</reference>
<accession>A0ABT1CA79</accession>
<proteinExistence type="predicted"/>
<gene>
    <name evidence="2" type="ORF">NGM99_15025</name>
</gene>
<keyword evidence="3" id="KW-1185">Reference proteome</keyword>
<dbReference type="InterPro" id="IPR016936">
    <property type="entry name" value="UCP029693"/>
</dbReference>
<organism evidence="2 3">
    <name type="scientific">Mesorhizobium liriopis</name>
    <dbReference type="NCBI Taxonomy" id="2953882"/>
    <lineage>
        <taxon>Bacteria</taxon>
        <taxon>Pseudomonadati</taxon>
        <taxon>Pseudomonadota</taxon>
        <taxon>Alphaproteobacteria</taxon>
        <taxon>Hyphomicrobiales</taxon>
        <taxon>Phyllobacteriaceae</taxon>
        <taxon>Mesorhizobium</taxon>
    </lineage>
</organism>
<feature type="transmembrane region" description="Helical" evidence="1">
    <location>
        <begin position="12"/>
        <end position="31"/>
    </location>
</feature>
<comment type="caution">
    <text evidence="2">The sequence shown here is derived from an EMBL/GenBank/DDBJ whole genome shotgun (WGS) entry which is preliminary data.</text>
</comment>
<feature type="transmembrane region" description="Helical" evidence="1">
    <location>
        <begin position="43"/>
        <end position="65"/>
    </location>
</feature>
<evidence type="ECO:0000256" key="1">
    <source>
        <dbReference type="SAM" id="Phobius"/>
    </source>
</evidence>
<sequence length="391" mass="43739">MLDPIISFFTRLFYWIGRGIGYLVGLILWPFLWLGRWYGTRGLILKAVLGALLVLVVGLYGYFFWTTQRWTNFDPLYAQAYGVNAANADAGQPVGQAVVPETGATAPAAADAATAGEGAARTCLSSQIVRVTADLTDFNVNQNPWVSSMVLYKLGFFGLDWDRTPFFDNKAAFQRGINQAARRTSTELVEVLGRVRATSSIDNDLQKARGDLQFDEETWYLGATPPWLRTPTPTYYRSAITSLRAFNDRLQKCEAVFDARADNLARFIDRVSNDLGSTAAILSERSENYDGGWFDTRADDRFWFAYGQLYGYYGVLTAAHADFRDVIAQRGLTQLWTRLEEQLARALRVQPAIIANGAEDSILMPSHLATINAYVLRVNAVLEETRSVLER</sequence>
<dbReference type="RefSeq" id="WP_252820329.1">
    <property type="nucleotide sequence ID" value="NZ_JAMXQS010000007.1"/>
</dbReference>
<keyword evidence="1" id="KW-0472">Membrane</keyword>
<keyword evidence="1" id="KW-1133">Transmembrane helix</keyword>
<evidence type="ECO:0000313" key="3">
    <source>
        <dbReference type="Proteomes" id="UP001205906"/>
    </source>
</evidence>
<name>A0ABT1CA79_9HYPH</name>
<dbReference type="Proteomes" id="UP001205906">
    <property type="component" value="Unassembled WGS sequence"/>
</dbReference>
<dbReference type="Pfam" id="PF10095">
    <property type="entry name" value="DUF2333"/>
    <property type="match status" value="2"/>
</dbReference>
<keyword evidence="1" id="KW-0812">Transmembrane</keyword>
<dbReference type="EMBL" id="JAMXQS010000007">
    <property type="protein sequence ID" value="MCO6051095.1"/>
    <property type="molecule type" value="Genomic_DNA"/>
</dbReference>
<evidence type="ECO:0000313" key="2">
    <source>
        <dbReference type="EMBL" id="MCO6051095.1"/>
    </source>
</evidence>